<evidence type="ECO:0000313" key="3">
    <source>
        <dbReference type="RefSeq" id="XP_026190476.1"/>
    </source>
</evidence>
<dbReference type="AlphaFoldDB" id="A0A6P6RRP5"/>
<keyword evidence="1" id="KW-0732">Signal</keyword>
<sequence>MPMFRLPLFVSTLLLLCGPRSTSHVFHAFAAETRASTVIALSSEEEQEDLTVRILKEAADNLCGGGAKKGDWLHATLRVYGTPPVGLAALFVACFLQGAEEEEGTAIGTAEQEFMLGTHSVAPLNVSLYGICPGEVR</sequence>
<organism evidence="2 3">
    <name type="scientific">Cyclospora cayetanensis</name>
    <dbReference type="NCBI Taxonomy" id="88456"/>
    <lineage>
        <taxon>Eukaryota</taxon>
        <taxon>Sar</taxon>
        <taxon>Alveolata</taxon>
        <taxon>Apicomplexa</taxon>
        <taxon>Conoidasida</taxon>
        <taxon>Coccidia</taxon>
        <taxon>Eucoccidiorida</taxon>
        <taxon>Eimeriorina</taxon>
        <taxon>Eimeriidae</taxon>
        <taxon>Cyclospora</taxon>
    </lineage>
</organism>
<feature type="chain" id="PRO_5027887556" evidence="1">
    <location>
        <begin position="24"/>
        <end position="137"/>
    </location>
</feature>
<proteinExistence type="predicted"/>
<dbReference type="GeneID" id="34621586"/>
<name>A0A6P6RRP5_9EIME</name>
<evidence type="ECO:0000256" key="1">
    <source>
        <dbReference type="SAM" id="SignalP"/>
    </source>
</evidence>
<protein>
    <submittedName>
        <fullName evidence="3">Uncharacterized protein LOC34621586</fullName>
    </submittedName>
</protein>
<dbReference type="Proteomes" id="UP000515125">
    <property type="component" value="Unplaced"/>
</dbReference>
<dbReference type="RefSeq" id="XP_026190476.1">
    <property type="nucleotide sequence ID" value="XM_026334691.1"/>
</dbReference>
<gene>
    <name evidence="3" type="primary">LOC34621586</name>
</gene>
<feature type="signal peptide" evidence="1">
    <location>
        <begin position="1"/>
        <end position="23"/>
    </location>
</feature>
<keyword evidence="2" id="KW-1185">Reference proteome</keyword>
<evidence type="ECO:0000313" key="2">
    <source>
        <dbReference type="Proteomes" id="UP000515125"/>
    </source>
</evidence>
<reference evidence="3" key="1">
    <citation type="submission" date="2025-08" db="UniProtKB">
        <authorList>
            <consortium name="RefSeq"/>
        </authorList>
    </citation>
    <scope>IDENTIFICATION</scope>
</reference>
<accession>A0A6P6RRP5</accession>